<dbReference type="PANTHER" id="PTHR47219:SF9">
    <property type="entry name" value="GTPASE ACTIVATING PROTEIN AND CENTROSOME-ASSOCIATED, ISOFORM B"/>
    <property type="match status" value="1"/>
</dbReference>
<dbReference type="InterPro" id="IPR035969">
    <property type="entry name" value="Rab-GAP_TBC_sf"/>
</dbReference>
<dbReference type="InterPro" id="IPR050302">
    <property type="entry name" value="Rab_GAP_TBC_domain"/>
</dbReference>
<dbReference type="SMART" id="SM00164">
    <property type="entry name" value="TBC"/>
    <property type="match status" value="1"/>
</dbReference>
<dbReference type="SUPFAM" id="SSF47923">
    <property type="entry name" value="Ypt/Rab-GAP domain of gyp1p"/>
    <property type="match status" value="2"/>
</dbReference>
<accession>A0A9D3YW17</accession>
<dbReference type="PANTHER" id="PTHR47219">
    <property type="entry name" value="RAB GTPASE-ACTIVATING PROTEIN 1-LIKE"/>
    <property type="match status" value="1"/>
</dbReference>
<dbReference type="Gene3D" id="1.10.8.270">
    <property type="entry name" value="putative rabgap domain of human tbc1 domain family member 14 like domains"/>
    <property type="match status" value="1"/>
</dbReference>
<dbReference type="FunFam" id="1.10.472.80:FF:000007">
    <property type="entry name" value="Rab GTPase-activating protein 1 isoform X1"/>
    <property type="match status" value="1"/>
</dbReference>
<dbReference type="InterPro" id="IPR022164">
    <property type="entry name" value="Kinesin-like"/>
</dbReference>
<reference evidence="5" key="1">
    <citation type="journal article" date="2019" name="bioRxiv">
        <title>The Genome of the Zebra Mussel, Dreissena polymorpha: A Resource for Invasive Species Research.</title>
        <authorList>
            <person name="McCartney M.A."/>
            <person name="Auch B."/>
            <person name="Kono T."/>
            <person name="Mallez S."/>
            <person name="Zhang Y."/>
            <person name="Obille A."/>
            <person name="Becker A."/>
            <person name="Abrahante J.E."/>
            <person name="Garbe J."/>
            <person name="Badalamenti J.P."/>
            <person name="Herman A."/>
            <person name="Mangelson H."/>
            <person name="Liachko I."/>
            <person name="Sullivan S."/>
            <person name="Sone E.D."/>
            <person name="Koren S."/>
            <person name="Silverstein K.A.T."/>
            <person name="Beckman K.B."/>
            <person name="Gohl D.M."/>
        </authorList>
    </citation>
    <scope>NUCLEOTIDE SEQUENCE</scope>
    <source>
        <strain evidence="5">Duluth1</strain>
        <tissue evidence="5">Whole animal</tissue>
    </source>
</reference>
<evidence type="ECO:0000256" key="2">
    <source>
        <dbReference type="SAM" id="Coils"/>
    </source>
</evidence>
<feature type="coiled-coil region" evidence="2">
    <location>
        <begin position="571"/>
        <end position="658"/>
    </location>
</feature>
<evidence type="ECO:0000256" key="3">
    <source>
        <dbReference type="SAM" id="MobiDB-lite"/>
    </source>
</evidence>
<dbReference type="FunFam" id="1.10.8.270:FF:000001">
    <property type="entry name" value="TBC1 domain family member 1"/>
    <property type="match status" value="1"/>
</dbReference>
<feature type="non-terminal residue" evidence="5">
    <location>
        <position position="1"/>
    </location>
</feature>
<dbReference type="Gene3D" id="1.10.472.80">
    <property type="entry name" value="Ypt/Rab-GAP domain of gyp1p, domain 3"/>
    <property type="match status" value="1"/>
</dbReference>
<keyword evidence="1" id="KW-0343">GTPase activation</keyword>
<dbReference type="InterPro" id="IPR000195">
    <property type="entry name" value="Rab-GAP-TBC_dom"/>
</dbReference>
<evidence type="ECO:0000313" key="6">
    <source>
        <dbReference type="Proteomes" id="UP000828390"/>
    </source>
</evidence>
<dbReference type="EMBL" id="JAIWYP010000014">
    <property type="protein sequence ID" value="KAH3708413.1"/>
    <property type="molecule type" value="Genomic_DNA"/>
</dbReference>
<comment type="caution">
    <text evidence="5">The sequence shown here is derived from an EMBL/GenBank/DDBJ whole genome shotgun (WGS) entry which is preliminary data.</text>
</comment>
<proteinExistence type="predicted"/>
<dbReference type="GO" id="GO:0031267">
    <property type="term" value="F:small GTPase binding"/>
    <property type="evidence" value="ECO:0007669"/>
    <property type="project" value="UniProtKB-ARBA"/>
</dbReference>
<dbReference type="Pfam" id="PF00566">
    <property type="entry name" value="RabGAP-TBC"/>
    <property type="match status" value="1"/>
</dbReference>
<dbReference type="Gene3D" id="1.10.10.750">
    <property type="entry name" value="Ypt/Rab-GAP domain of gyp1p, domain 1"/>
    <property type="match status" value="1"/>
</dbReference>
<name>A0A9D3YW17_DREPO</name>
<dbReference type="PROSITE" id="PS50086">
    <property type="entry name" value="TBC_RABGAP"/>
    <property type="match status" value="1"/>
</dbReference>
<organism evidence="5 6">
    <name type="scientific">Dreissena polymorpha</name>
    <name type="common">Zebra mussel</name>
    <name type="synonym">Mytilus polymorpha</name>
    <dbReference type="NCBI Taxonomy" id="45954"/>
    <lineage>
        <taxon>Eukaryota</taxon>
        <taxon>Metazoa</taxon>
        <taxon>Spiralia</taxon>
        <taxon>Lophotrochozoa</taxon>
        <taxon>Mollusca</taxon>
        <taxon>Bivalvia</taxon>
        <taxon>Autobranchia</taxon>
        <taxon>Heteroconchia</taxon>
        <taxon>Euheterodonta</taxon>
        <taxon>Imparidentia</taxon>
        <taxon>Neoheterodontei</taxon>
        <taxon>Myida</taxon>
        <taxon>Dreissenoidea</taxon>
        <taxon>Dreissenidae</taxon>
        <taxon>Dreissena</taxon>
    </lineage>
</organism>
<sequence>VAKILYCFANTFRRVPRNRSTAPKAISATNEEFVFSVNLEFREDDGKGGYSLCPRDKNVFKLRCSLDKKLTLTVQQTGSKQLKIERCFGLLLSPGRNVKHGDMTLIEKTSMGYTAEDGIYSITGTWDPTEASFAVLNTETPHDTRVFMTVAIDLVIVGIQEPVRFAIETKAKVFPATEKFWYFMNKPHTELFHLKLKQVEGQNGEVGHEVLGVTSQTELDRKKGGLTLPLSQVKFPAAEIETPQEAPEDLSDGDEPLLSGSGNVSKEITDENLLEAWRDVLKKWHQNLTQKPKQVTQLSRKGVPEALRGEVWQLLAGCQNNTELLEAYRILITKESPGEAVIQRDINRTFPAHDFFKESGGIGQESLFRISKAYSVYDEEIGYCQGQSFLAAALLLHMPEEQAFSVLVKIMFDYGLRDFFKNDFSVLHLSFYQLERLLQDHMPELFDHFLQMNLEAHMYASQWFLTLFTAKFPLFMVYHILDVFLSEGRNTLFSIAMALLKVSRKDLLALDFEGILKYFRVQLPKRFRTEEATSELMQVALNLKIRGSKLKKYEKEYQAIKEQEMQQEDPLQRYERENKRLMEANIRLEQENDDMAHELVESKLNLTKQLDQSQDLSESLTRELMTTKKKLLETEEEKQRLETESAQVKEMCRRELERLETDNSRNSVIITDYKQICSQLSERLEKQQTASKTELRSIRDQVKGCENCSKLFEPDGTVRIPEPKVDPGSFEPQNSRVRKTTLGN</sequence>
<reference evidence="5" key="2">
    <citation type="submission" date="2020-11" db="EMBL/GenBank/DDBJ databases">
        <authorList>
            <person name="McCartney M.A."/>
            <person name="Auch B."/>
            <person name="Kono T."/>
            <person name="Mallez S."/>
            <person name="Becker A."/>
            <person name="Gohl D.M."/>
            <person name="Silverstein K.A.T."/>
            <person name="Koren S."/>
            <person name="Bechman K.B."/>
            <person name="Herman A."/>
            <person name="Abrahante J.E."/>
            <person name="Garbe J."/>
        </authorList>
    </citation>
    <scope>NUCLEOTIDE SEQUENCE</scope>
    <source>
        <strain evidence="5">Duluth1</strain>
        <tissue evidence="5">Whole animal</tissue>
    </source>
</reference>
<evidence type="ECO:0000256" key="1">
    <source>
        <dbReference type="ARBA" id="ARBA00022468"/>
    </source>
</evidence>
<feature type="region of interest" description="Disordered" evidence="3">
    <location>
        <begin position="716"/>
        <end position="744"/>
    </location>
</feature>
<feature type="compositionally biased region" description="Polar residues" evidence="3">
    <location>
        <begin position="731"/>
        <end position="744"/>
    </location>
</feature>
<keyword evidence="6" id="KW-1185">Reference proteome</keyword>
<evidence type="ECO:0000259" key="4">
    <source>
        <dbReference type="PROSITE" id="PS50086"/>
    </source>
</evidence>
<gene>
    <name evidence="5" type="ORF">DPMN_067863</name>
</gene>
<dbReference type="GO" id="GO:0005737">
    <property type="term" value="C:cytoplasm"/>
    <property type="evidence" value="ECO:0007669"/>
    <property type="project" value="UniProtKB-ARBA"/>
</dbReference>
<protein>
    <recommendedName>
        <fullName evidence="4">Rab-GAP TBC domain-containing protein</fullName>
    </recommendedName>
</protein>
<evidence type="ECO:0000313" key="5">
    <source>
        <dbReference type="EMBL" id="KAH3708413.1"/>
    </source>
</evidence>
<dbReference type="Proteomes" id="UP000828390">
    <property type="component" value="Unassembled WGS sequence"/>
</dbReference>
<dbReference type="FunFam" id="1.10.10.750:FF:000004">
    <property type="entry name" value="Putative rab gtpase-activating protein 1"/>
    <property type="match status" value="1"/>
</dbReference>
<dbReference type="Pfam" id="PF12473">
    <property type="entry name" value="DUF3694"/>
    <property type="match status" value="1"/>
</dbReference>
<keyword evidence="2" id="KW-0175">Coiled coil</keyword>
<dbReference type="AlphaFoldDB" id="A0A9D3YW17"/>
<feature type="domain" description="Rab-GAP TBC" evidence="4">
    <location>
        <begin position="302"/>
        <end position="488"/>
    </location>
</feature>
<dbReference type="GO" id="GO:0005096">
    <property type="term" value="F:GTPase activator activity"/>
    <property type="evidence" value="ECO:0007669"/>
    <property type="project" value="UniProtKB-KW"/>
</dbReference>